<dbReference type="InterPro" id="IPR000210">
    <property type="entry name" value="BTB/POZ_dom"/>
</dbReference>
<proteinExistence type="predicted"/>
<accession>A0AAV9JHY6</accession>
<comment type="caution">
    <text evidence="2">The sequence shown here is derived from an EMBL/GenBank/DDBJ whole genome shotgun (WGS) entry which is preliminary data.</text>
</comment>
<organism evidence="2 3">
    <name type="scientific">Oleoguttula mirabilis</name>
    <dbReference type="NCBI Taxonomy" id="1507867"/>
    <lineage>
        <taxon>Eukaryota</taxon>
        <taxon>Fungi</taxon>
        <taxon>Dikarya</taxon>
        <taxon>Ascomycota</taxon>
        <taxon>Pezizomycotina</taxon>
        <taxon>Dothideomycetes</taxon>
        <taxon>Dothideomycetidae</taxon>
        <taxon>Mycosphaerellales</taxon>
        <taxon>Teratosphaeriaceae</taxon>
        <taxon>Oleoguttula</taxon>
    </lineage>
</organism>
<evidence type="ECO:0000313" key="2">
    <source>
        <dbReference type="EMBL" id="KAK4544714.1"/>
    </source>
</evidence>
<dbReference type="PROSITE" id="PS50097">
    <property type="entry name" value="BTB"/>
    <property type="match status" value="1"/>
</dbReference>
<dbReference type="Gene3D" id="3.30.710.10">
    <property type="entry name" value="Potassium Channel Kv1.1, Chain A"/>
    <property type="match status" value="1"/>
</dbReference>
<feature type="domain" description="BTB" evidence="1">
    <location>
        <begin position="50"/>
        <end position="131"/>
    </location>
</feature>
<protein>
    <recommendedName>
        <fullName evidence="1">BTB domain-containing protein</fullName>
    </recommendedName>
</protein>
<dbReference type="EMBL" id="JAVFHQ010000023">
    <property type="protein sequence ID" value="KAK4544714.1"/>
    <property type="molecule type" value="Genomic_DNA"/>
</dbReference>
<reference evidence="2 3" key="1">
    <citation type="submission" date="2021-11" db="EMBL/GenBank/DDBJ databases">
        <title>Black yeast isolated from Biological Soil Crust.</title>
        <authorList>
            <person name="Kurbessoian T."/>
        </authorList>
    </citation>
    <scope>NUCLEOTIDE SEQUENCE [LARGE SCALE GENOMIC DNA]</scope>
    <source>
        <strain evidence="2 3">CCFEE 5522</strain>
    </source>
</reference>
<dbReference type="AlphaFoldDB" id="A0AAV9JHY6"/>
<gene>
    <name evidence="2" type="ORF">LTR36_003963</name>
</gene>
<dbReference type="PANTHER" id="PTHR47843:SF5">
    <property type="entry name" value="BTB_POZ DOMAIN PROTEIN"/>
    <property type="match status" value="1"/>
</dbReference>
<dbReference type="CDD" id="cd18186">
    <property type="entry name" value="BTB_POZ_ZBTB_KLHL-like"/>
    <property type="match status" value="1"/>
</dbReference>
<sequence length="310" mass="34113">MQLIHVTARGQKLPVDDHADRRSVNDTVKSRDEQRYSVDEIMSIKTGVYSDLTIKCGKYMFEVHKVIVCTRSEYFATACKPGAFKEGQTGVIELLAASESDGTDEDPSADDPEAVKSMIEFLYGHDYEASAIFVDPGKVNEGKLKNAKPPLIPCGDCNTVMHAKMYALGSKYHIGSLKAVALAKFMEAASYAWNTSDFVEAMRLAYSTTPDEDKGIRDIVAQTIVDHQDVLLPRMEVETTVRGISGLAYDLLKQKGSTKPDVEGPSCNTCGGAQVRTCWHCRKGFVGCSCDTTHSNGNYYCKQCKKSHGY</sequence>
<dbReference type="PANTHER" id="PTHR47843">
    <property type="entry name" value="BTB DOMAIN-CONTAINING PROTEIN-RELATED"/>
    <property type="match status" value="1"/>
</dbReference>
<evidence type="ECO:0000313" key="3">
    <source>
        <dbReference type="Proteomes" id="UP001324427"/>
    </source>
</evidence>
<evidence type="ECO:0000259" key="1">
    <source>
        <dbReference type="PROSITE" id="PS50097"/>
    </source>
</evidence>
<dbReference type="SUPFAM" id="SSF54695">
    <property type="entry name" value="POZ domain"/>
    <property type="match status" value="1"/>
</dbReference>
<name>A0AAV9JHY6_9PEZI</name>
<dbReference type="Pfam" id="PF00651">
    <property type="entry name" value="BTB"/>
    <property type="match status" value="1"/>
</dbReference>
<dbReference type="Proteomes" id="UP001324427">
    <property type="component" value="Unassembled WGS sequence"/>
</dbReference>
<keyword evidence="3" id="KW-1185">Reference proteome</keyword>
<dbReference type="InterPro" id="IPR011333">
    <property type="entry name" value="SKP1/BTB/POZ_sf"/>
</dbReference>